<feature type="chain" id="PRO_5022701878" description="Glycosyl hydrolases family 43" evidence="1">
    <location>
        <begin position="29"/>
        <end position="352"/>
    </location>
</feature>
<dbReference type="AlphaFoldDB" id="A0A5C5VC97"/>
<dbReference type="CDD" id="cd08983">
    <property type="entry name" value="GH43_Bt3655-like"/>
    <property type="match status" value="1"/>
</dbReference>
<name>A0A5C5VC97_9BACT</name>
<comment type="caution">
    <text evidence="2">The sequence shown here is derived from an EMBL/GenBank/DDBJ whole genome shotgun (WGS) entry which is preliminary data.</text>
</comment>
<dbReference type="EMBL" id="SIHJ01000001">
    <property type="protein sequence ID" value="TWT35235.1"/>
    <property type="molecule type" value="Genomic_DNA"/>
</dbReference>
<sequence length="352" mass="40021" precursor="true">MHIGLSTVGRAMLLAGLAANLSSATAPAESDLAAYLLVYFKDETHSIHFALSPDGYRFSDVNEGRPVIDGAEIAEQKGVRDPHLMRGPDGTFYMAATDLHIYGQAAGHRSSRWQRDANQFGWGNNRAVVLMKSTDLITWTHKVVRIDQAFPGFEGIGSAWAPELIYDHGKKKVMLYFSMRFGKAQDRLYYSYLNDEFTEMSEPPKLLFDYPIDCSYIDGDITQVGNEFHLFYVPHDGTPGVKQAVSDRLTEGYAYDPAWYDSEQLKCEAPNVWKRIGEDRWVLMYDIYGLKPPNFGFRETTDFKTFTDLGRFNEGPMKASNFERPKHGSVVRLTRREAETLSRHWGFTLSFD</sequence>
<dbReference type="SUPFAM" id="SSF75005">
    <property type="entry name" value="Arabinanase/levansucrase/invertase"/>
    <property type="match status" value="2"/>
</dbReference>
<proteinExistence type="predicted"/>
<feature type="signal peptide" evidence="1">
    <location>
        <begin position="1"/>
        <end position="28"/>
    </location>
</feature>
<dbReference type="PANTHER" id="PTHR43301:SF3">
    <property type="entry name" value="ARABINAN ENDO-1,5-ALPHA-L-ARABINOSIDASE A-RELATED"/>
    <property type="match status" value="1"/>
</dbReference>
<protein>
    <recommendedName>
        <fullName evidence="4">Glycosyl hydrolases family 43</fullName>
    </recommendedName>
</protein>
<organism evidence="2 3">
    <name type="scientific">Posidoniimonas corsicana</name>
    <dbReference type="NCBI Taxonomy" id="1938618"/>
    <lineage>
        <taxon>Bacteria</taxon>
        <taxon>Pseudomonadati</taxon>
        <taxon>Planctomycetota</taxon>
        <taxon>Planctomycetia</taxon>
        <taxon>Pirellulales</taxon>
        <taxon>Lacipirellulaceae</taxon>
        <taxon>Posidoniimonas</taxon>
    </lineage>
</organism>
<evidence type="ECO:0000313" key="2">
    <source>
        <dbReference type="EMBL" id="TWT35235.1"/>
    </source>
</evidence>
<evidence type="ECO:0000313" key="3">
    <source>
        <dbReference type="Proteomes" id="UP000316714"/>
    </source>
</evidence>
<gene>
    <name evidence="2" type="ORF">KOR34_01230</name>
</gene>
<dbReference type="Proteomes" id="UP000316714">
    <property type="component" value="Unassembled WGS sequence"/>
</dbReference>
<dbReference type="InterPro" id="IPR050727">
    <property type="entry name" value="GH43_arabinanases"/>
</dbReference>
<dbReference type="InterPro" id="IPR023296">
    <property type="entry name" value="Glyco_hydro_beta-prop_sf"/>
</dbReference>
<dbReference type="PANTHER" id="PTHR43301">
    <property type="entry name" value="ARABINAN ENDO-1,5-ALPHA-L-ARABINOSIDASE"/>
    <property type="match status" value="1"/>
</dbReference>
<evidence type="ECO:0000256" key="1">
    <source>
        <dbReference type="SAM" id="SignalP"/>
    </source>
</evidence>
<dbReference type="RefSeq" id="WP_146561249.1">
    <property type="nucleotide sequence ID" value="NZ_SIHJ01000001.1"/>
</dbReference>
<dbReference type="Gene3D" id="2.115.10.20">
    <property type="entry name" value="Glycosyl hydrolase domain, family 43"/>
    <property type="match status" value="1"/>
</dbReference>
<keyword evidence="3" id="KW-1185">Reference proteome</keyword>
<dbReference type="OrthoDB" id="9758923at2"/>
<reference evidence="2 3" key="1">
    <citation type="submission" date="2019-02" db="EMBL/GenBank/DDBJ databases">
        <title>Deep-cultivation of Planctomycetes and their phenomic and genomic characterization uncovers novel biology.</title>
        <authorList>
            <person name="Wiegand S."/>
            <person name="Jogler M."/>
            <person name="Boedeker C."/>
            <person name="Pinto D."/>
            <person name="Vollmers J."/>
            <person name="Rivas-Marin E."/>
            <person name="Kohn T."/>
            <person name="Peeters S.H."/>
            <person name="Heuer A."/>
            <person name="Rast P."/>
            <person name="Oberbeckmann S."/>
            <person name="Bunk B."/>
            <person name="Jeske O."/>
            <person name="Meyerdierks A."/>
            <person name="Storesund J.E."/>
            <person name="Kallscheuer N."/>
            <person name="Luecker S."/>
            <person name="Lage O.M."/>
            <person name="Pohl T."/>
            <person name="Merkel B.J."/>
            <person name="Hornburger P."/>
            <person name="Mueller R.-W."/>
            <person name="Bruemmer F."/>
            <person name="Labrenz M."/>
            <person name="Spormann A.M."/>
            <person name="Op Den Camp H."/>
            <person name="Overmann J."/>
            <person name="Amann R."/>
            <person name="Jetten M.S.M."/>
            <person name="Mascher T."/>
            <person name="Medema M.H."/>
            <person name="Devos D.P."/>
            <person name="Kaster A.-K."/>
            <person name="Ovreas L."/>
            <person name="Rohde M."/>
            <person name="Galperin M.Y."/>
            <person name="Jogler C."/>
        </authorList>
    </citation>
    <scope>NUCLEOTIDE SEQUENCE [LARGE SCALE GENOMIC DNA]</scope>
    <source>
        <strain evidence="2 3">KOR34</strain>
    </source>
</reference>
<evidence type="ECO:0008006" key="4">
    <source>
        <dbReference type="Google" id="ProtNLM"/>
    </source>
</evidence>
<accession>A0A5C5VC97</accession>
<keyword evidence="1" id="KW-0732">Signal</keyword>